<organism evidence="3 4">
    <name type="scientific">Sinorhizobium mexicanum</name>
    <dbReference type="NCBI Taxonomy" id="375549"/>
    <lineage>
        <taxon>Bacteria</taxon>
        <taxon>Pseudomonadati</taxon>
        <taxon>Pseudomonadota</taxon>
        <taxon>Alphaproteobacteria</taxon>
        <taxon>Hyphomicrobiales</taxon>
        <taxon>Rhizobiaceae</taxon>
        <taxon>Sinorhizobium/Ensifer group</taxon>
        <taxon>Sinorhizobium</taxon>
    </lineage>
</organism>
<dbReference type="KEGG" id="emx:FKV68_09270"/>
<evidence type="ECO:0000259" key="1">
    <source>
        <dbReference type="Pfam" id="PF02625"/>
    </source>
</evidence>
<dbReference type="RefSeq" id="WP_180941173.1">
    <property type="nucleotide sequence ID" value="NZ_CP041238.1"/>
</dbReference>
<keyword evidence="4" id="KW-1185">Reference proteome</keyword>
<evidence type="ECO:0000313" key="3">
    <source>
        <dbReference type="EMBL" id="QLL61623.1"/>
    </source>
</evidence>
<dbReference type="Proteomes" id="UP000510721">
    <property type="component" value="Chromosome"/>
</dbReference>
<name>A0A859QC85_9HYPH</name>
<protein>
    <submittedName>
        <fullName evidence="3">XdhC family protein</fullName>
    </submittedName>
</protein>
<dbReference type="Pfam" id="PF02625">
    <property type="entry name" value="XdhC_CoxI"/>
    <property type="match status" value="1"/>
</dbReference>
<dbReference type="AlphaFoldDB" id="A0A859QC85"/>
<accession>A0A859QC85</accession>
<dbReference type="InterPro" id="IPR003777">
    <property type="entry name" value="XdhC_CoxI"/>
</dbReference>
<reference evidence="3 4" key="1">
    <citation type="submission" date="2019-06" db="EMBL/GenBank/DDBJ databases">
        <title>Complete genome sequence of Ensifer mexicanus ITTG R7 isolated from nodules of Acacia angustissima (Mill.) Kuntze.</title>
        <authorList>
            <person name="Rincon-Rosales R."/>
            <person name="Rogel M.A."/>
            <person name="Guerrero G."/>
            <person name="Rincon-Molina C.I."/>
            <person name="Lopez-Lopez A."/>
            <person name="Martinez-Romero E."/>
        </authorList>
    </citation>
    <scope>NUCLEOTIDE SEQUENCE [LARGE SCALE GENOMIC DNA]</scope>
    <source>
        <strain evidence="3 4">ITTG R7</strain>
    </source>
</reference>
<evidence type="ECO:0000259" key="2">
    <source>
        <dbReference type="Pfam" id="PF13478"/>
    </source>
</evidence>
<feature type="domain" description="XdhC- CoxI" evidence="1">
    <location>
        <begin position="32"/>
        <end position="96"/>
    </location>
</feature>
<dbReference type="Pfam" id="PF13478">
    <property type="entry name" value="XdhC_C"/>
    <property type="match status" value="1"/>
</dbReference>
<dbReference type="EMBL" id="CP041238">
    <property type="protein sequence ID" value="QLL61623.1"/>
    <property type="molecule type" value="Genomic_DNA"/>
</dbReference>
<sequence length="309" mass="32507">MNANVILPAPVRALPTDDPEQILAFAADAMLQGVKVALATLVAVRGGAARSLGSQIAVASDGRFCGYVSGGCVEAAVASEALLAMSAGKDQIVKFGAGSRFFDIVLPCGGGITIAIHVLKDVSVILQTLELLNKRLSAALRYSPCGQILDLVPSGGRPRWIGGDFVTVYHPRPRILVCGETVEAMAVASIGKAAGYDVVRTGQGRKEMSASIDEFTAVVLLRHDLEAEQATLNEALRSSAFYIGALGSTRTHEKRVQRLQANGWSSTDIDRIKAPIGVFGPTRDASSLALSVMADVAASRLAASYEDRR</sequence>
<dbReference type="InterPro" id="IPR027051">
    <property type="entry name" value="XdhC_Rossmann_dom"/>
</dbReference>
<feature type="domain" description="XdhC Rossmann" evidence="2">
    <location>
        <begin position="176"/>
        <end position="296"/>
    </location>
</feature>
<dbReference type="InterPro" id="IPR052698">
    <property type="entry name" value="MoCofactor_Util/Proc"/>
</dbReference>
<evidence type="ECO:0000313" key="4">
    <source>
        <dbReference type="Proteomes" id="UP000510721"/>
    </source>
</evidence>
<dbReference type="Gene3D" id="3.40.50.720">
    <property type="entry name" value="NAD(P)-binding Rossmann-like Domain"/>
    <property type="match status" value="1"/>
</dbReference>
<proteinExistence type="predicted"/>
<dbReference type="PANTHER" id="PTHR30388:SF4">
    <property type="entry name" value="MOLYBDENUM COFACTOR INSERTION CHAPERONE PAOD"/>
    <property type="match status" value="1"/>
</dbReference>
<gene>
    <name evidence="3" type="ORF">FKV68_09270</name>
</gene>
<dbReference type="PANTHER" id="PTHR30388">
    <property type="entry name" value="ALDEHYDE OXIDOREDUCTASE MOLYBDENUM COFACTOR ASSEMBLY PROTEIN"/>
    <property type="match status" value="1"/>
</dbReference>